<keyword evidence="1 2" id="KW-0238">DNA-binding</keyword>
<dbReference type="PANTHER" id="PTHR43479:SF11">
    <property type="entry name" value="ACREF_ENVCD OPERON REPRESSOR-RELATED"/>
    <property type="match status" value="1"/>
</dbReference>
<evidence type="ECO:0000256" key="2">
    <source>
        <dbReference type="PROSITE-ProRule" id="PRU00335"/>
    </source>
</evidence>
<evidence type="ECO:0000259" key="3">
    <source>
        <dbReference type="PROSITE" id="PS50977"/>
    </source>
</evidence>
<proteinExistence type="predicted"/>
<evidence type="ECO:0000313" key="5">
    <source>
        <dbReference type="Proteomes" id="UP000002892"/>
    </source>
</evidence>
<dbReference type="PANTHER" id="PTHR43479">
    <property type="entry name" value="ACREF/ENVCD OPERON REPRESSOR-RELATED"/>
    <property type="match status" value="1"/>
</dbReference>
<dbReference type="STRING" id="646529.Desaci_3170"/>
<dbReference type="InterPro" id="IPR001647">
    <property type="entry name" value="HTH_TetR"/>
</dbReference>
<dbReference type="Gene3D" id="1.10.357.10">
    <property type="entry name" value="Tetracycline Repressor, domain 2"/>
    <property type="match status" value="1"/>
</dbReference>
<evidence type="ECO:0000313" key="4">
    <source>
        <dbReference type="EMBL" id="AFM42074.1"/>
    </source>
</evidence>
<dbReference type="EMBL" id="CP003639">
    <property type="protein sequence ID" value="AFM42074.1"/>
    <property type="molecule type" value="Genomic_DNA"/>
</dbReference>
<keyword evidence="5" id="KW-1185">Reference proteome</keyword>
<dbReference type="RefSeq" id="WP_014828065.1">
    <property type="nucleotide sequence ID" value="NC_018068.1"/>
</dbReference>
<dbReference type="InterPro" id="IPR050624">
    <property type="entry name" value="HTH-type_Tx_Regulator"/>
</dbReference>
<dbReference type="Gene3D" id="1.10.10.60">
    <property type="entry name" value="Homeodomain-like"/>
    <property type="match status" value="1"/>
</dbReference>
<dbReference type="GO" id="GO:0003677">
    <property type="term" value="F:DNA binding"/>
    <property type="evidence" value="ECO:0007669"/>
    <property type="project" value="UniProtKB-UniRule"/>
</dbReference>
<dbReference type="PRINTS" id="PR00455">
    <property type="entry name" value="HTHTETR"/>
</dbReference>
<dbReference type="AlphaFoldDB" id="I4D8F0"/>
<dbReference type="HOGENOM" id="CLU_069356_12_2_9"/>
<dbReference type="Pfam" id="PF08359">
    <property type="entry name" value="TetR_C_4"/>
    <property type="match status" value="1"/>
</dbReference>
<gene>
    <name evidence="4" type="ordered locus">Desaci_3170</name>
</gene>
<feature type="domain" description="HTH tetR-type" evidence="3">
    <location>
        <begin position="6"/>
        <end position="66"/>
    </location>
</feature>
<dbReference type="eggNOG" id="COG1309">
    <property type="taxonomic scope" value="Bacteria"/>
</dbReference>
<dbReference type="Proteomes" id="UP000002892">
    <property type="component" value="Chromosome"/>
</dbReference>
<dbReference type="InterPro" id="IPR009057">
    <property type="entry name" value="Homeodomain-like_sf"/>
</dbReference>
<dbReference type="PROSITE" id="PS50977">
    <property type="entry name" value="HTH_TETR_2"/>
    <property type="match status" value="1"/>
</dbReference>
<dbReference type="InterPro" id="IPR036271">
    <property type="entry name" value="Tet_transcr_reg_TetR-rel_C_sf"/>
</dbReference>
<dbReference type="SUPFAM" id="SSF46689">
    <property type="entry name" value="Homeodomain-like"/>
    <property type="match status" value="1"/>
</dbReference>
<evidence type="ECO:0000256" key="1">
    <source>
        <dbReference type="ARBA" id="ARBA00023125"/>
    </source>
</evidence>
<name>I4D8F0_DESAJ</name>
<sequence>MSRPREEKYQAILDAATEAFAEYGFFNSQISKIAKLAGVADGTIYLYFKNKEDILISLFTERMGQFINEIRHEIEECQSAKERLLRIIKTHLRYMQENRSLAMFTQIELRQSNPTIREAISGPLREYFHIIELVLTEGVNKGELLLYDVKVGRQMFFGTLDAMVSDWVISKKPRSLEGMEEVVFDLMCGAFKIGEIN</sequence>
<dbReference type="SUPFAM" id="SSF48498">
    <property type="entry name" value="Tetracyclin repressor-like, C-terminal domain"/>
    <property type="match status" value="1"/>
</dbReference>
<protein>
    <submittedName>
        <fullName evidence="4">Transcriptional regulator</fullName>
    </submittedName>
</protein>
<reference evidence="4 5" key="1">
    <citation type="journal article" date="2012" name="J. Bacteriol.">
        <title>Complete genome sequences of Desulfosporosinus orientis DSM765T, Desulfosporosinus youngiae DSM17734T, Desulfosporosinus meridiei DSM13257T, and Desulfosporosinus acidiphilus DSM22704T.</title>
        <authorList>
            <person name="Pester M."/>
            <person name="Brambilla E."/>
            <person name="Alazard D."/>
            <person name="Rattei T."/>
            <person name="Weinmaier T."/>
            <person name="Han J."/>
            <person name="Lucas S."/>
            <person name="Lapidus A."/>
            <person name="Cheng J.F."/>
            <person name="Goodwin L."/>
            <person name="Pitluck S."/>
            <person name="Peters L."/>
            <person name="Ovchinnikova G."/>
            <person name="Teshima H."/>
            <person name="Detter J.C."/>
            <person name="Han C.S."/>
            <person name="Tapia R."/>
            <person name="Land M.L."/>
            <person name="Hauser L."/>
            <person name="Kyrpides N.C."/>
            <person name="Ivanova N.N."/>
            <person name="Pagani I."/>
            <person name="Huntmann M."/>
            <person name="Wei C.L."/>
            <person name="Davenport K.W."/>
            <person name="Daligault H."/>
            <person name="Chain P.S."/>
            <person name="Chen A."/>
            <person name="Mavromatis K."/>
            <person name="Markowitz V."/>
            <person name="Szeto E."/>
            <person name="Mikhailova N."/>
            <person name="Pati A."/>
            <person name="Wagner M."/>
            <person name="Woyke T."/>
            <person name="Ollivier B."/>
            <person name="Klenk H.P."/>
            <person name="Spring S."/>
            <person name="Loy A."/>
        </authorList>
    </citation>
    <scope>NUCLEOTIDE SEQUENCE [LARGE SCALE GENOMIC DNA]</scope>
    <source>
        <strain evidence="5">DSM 22704 / JCM 16185 / SJ4</strain>
    </source>
</reference>
<dbReference type="Pfam" id="PF00440">
    <property type="entry name" value="TetR_N"/>
    <property type="match status" value="1"/>
</dbReference>
<organism evidence="4 5">
    <name type="scientific">Desulfosporosinus acidiphilus (strain DSM 22704 / JCM 16185 / SJ4)</name>
    <dbReference type="NCBI Taxonomy" id="646529"/>
    <lineage>
        <taxon>Bacteria</taxon>
        <taxon>Bacillati</taxon>
        <taxon>Bacillota</taxon>
        <taxon>Clostridia</taxon>
        <taxon>Eubacteriales</taxon>
        <taxon>Desulfitobacteriaceae</taxon>
        <taxon>Desulfosporosinus</taxon>
    </lineage>
</organism>
<dbReference type="InterPro" id="IPR013570">
    <property type="entry name" value="Tscrpt_reg_YsiA_C"/>
</dbReference>
<accession>I4D8F0</accession>
<dbReference type="OrthoDB" id="13453at2"/>
<feature type="DNA-binding region" description="H-T-H motif" evidence="2">
    <location>
        <begin position="29"/>
        <end position="48"/>
    </location>
</feature>
<dbReference type="KEGG" id="dai:Desaci_3170"/>